<evidence type="ECO:0000313" key="2">
    <source>
        <dbReference type="Proteomes" id="UP000008544"/>
    </source>
</evidence>
<dbReference type="RefSeq" id="WP_012301837.1">
    <property type="nucleotide sequence ID" value="NC_010424.1"/>
</dbReference>
<sequence>MAHTNEQVLARVQQLYDTLFRHDGYGEMRIEMRILKKGQKEVIIHCGKQYRYVVDFLPRPDEDAKVVG</sequence>
<evidence type="ECO:0000313" key="1">
    <source>
        <dbReference type="EMBL" id="ACA59250.1"/>
    </source>
</evidence>
<dbReference type="AlphaFoldDB" id="B1I2L0"/>
<dbReference type="HOGENOM" id="CLU_194396_1_0_9"/>
<reference evidence="1 2" key="2">
    <citation type="journal article" date="2008" name="Science">
        <title>Environmental genomics reveals a single-species ecosystem deep within Earth.</title>
        <authorList>
            <person name="Chivian D."/>
            <person name="Brodie E.L."/>
            <person name="Alm E.J."/>
            <person name="Culley D.E."/>
            <person name="Dehal P.S."/>
            <person name="Desantis T.Z."/>
            <person name="Gihring T.M."/>
            <person name="Lapidus A."/>
            <person name="Lin L.H."/>
            <person name="Lowry S.R."/>
            <person name="Moser D.P."/>
            <person name="Richardson P.M."/>
            <person name="Southam G."/>
            <person name="Wanger G."/>
            <person name="Pratt L.M."/>
            <person name="Andersen G.L."/>
            <person name="Hazen T.C."/>
            <person name="Brockman F.J."/>
            <person name="Arkin A.P."/>
            <person name="Onstott T.C."/>
        </authorList>
    </citation>
    <scope>NUCLEOTIDE SEQUENCE [LARGE SCALE GENOMIC DNA]</scope>
    <source>
        <strain evidence="1 2">MP104C</strain>
    </source>
</reference>
<dbReference type="OrthoDB" id="9803747at2"/>
<reference evidence="2" key="1">
    <citation type="submission" date="2007-10" db="EMBL/GenBank/DDBJ databases">
        <title>Complete sequence of chromosome of Desulforudis audaxviator MP104C.</title>
        <authorList>
            <person name="Copeland A."/>
            <person name="Lucas S."/>
            <person name="Lapidus A."/>
            <person name="Barry K."/>
            <person name="Glavina del Rio T."/>
            <person name="Dalin E."/>
            <person name="Tice H."/>
            <person name="Bruce D."/>
            <person name="Pitluck S."/>
            <person name="Lowry S.R."/>
            <person name="Larimer F."/>
            <person name="Land M.L."/>
            <person name="Hauser L."/>
            <person name="Kyrpides N."/>
            <person name="Ivanova N.N."/>
            <person name="Richardson P."/>
        </authorList>
    </citation>
    <scope>NUCLEOTIDE SEQUENCE [LARGE SCALE GENOMIC DNA]</scope>
    <source>
        <strain evidence="2">MP104C</strain>
    </source>
</reference>
<dbReference type="KEGG" id="dau:Daud_0720"/>
<keyword evidence="2" id="KW-1185">Reference proteome</keyword>
<proteinExistence type="predicted"/>
<name>B1I2L0_DESAP</name>
<accession>B1I2L0</accession>
<organism evidence="1 2">
    <name type="scientific">Desulforudis audaxviator (strain MP104C)</name>
    <dbReference type="NCBI Taxonomy" id="477974"/>
    <lineage>
        <taxon>Bacteria</taxon>
        <taxon>Bacillati</taxon>
        <taxon>Bacillota</taxon>
        <taxon>Clostridia</taxon>
        <taxon>Thermoanaerobacterales</taxon>
        <taxon>Candidatus Desulforudaceae</taxon>
        <taxon>Candidatus Desulforudis</taxon>
    </lineage>
</organism>
<dbReference type="Proteomes" id="UP000008544">
    <property type="component" value="Chromosome"/>
</dbReference>
<dbReference type="EMBL" id="CP000860">
    <property type="protein sequence ID" value="ACA59250.1"/>
    <property type="molecule type" value="Genomic_DNA"/>
</dbReference>
<gene>
    <name evidence="1" type="ordered locus">Daud_0720</name>
</gene>
<protein>
    <submittedName>
        <fullName evidence="1">Uncharacterized protein</fullName>
    </submittedName>
</protein>
<dbReference type="eggNOG" id="ENOG50333XB">
    <property type="taxonomic scope" value="Bacteria"/>
</dbReference>